<dbReference type="OrthoDB" id="185373at2759"/>
<evidence type="ECO:0000256" key="1">
    <source>
        <dbReference type="ARBA" id="ARBA00022737"/>
    </source>
</evidence>
<evidence type="ECO:0000313" key="4">
    <source>
        <dbReference type="EMBL" id="GAA99547.1"/>
    </source>
</evidence>
<gene>
    <name evidence="4" type="primary">Mo06248</name>
    <name evidence="4" type="ORF">E5Q_06248</name>
</gene>
<comment type="caution">
    <text evidence="4">The sequence shown here is derived from an EMBL/GenBank/DDBJ whole genome shotgun (WGS) entry which is preliminary data.</text>
</comment>
<dbReference type="Proteomes" id="UP000009131">
    <property type="component" value="Unassembled WGS sequence"/>
</dbReference>
<feature type="region of interest" description="Disordered" evidence="3">
    <location>
        <begin position="1"/>
        <end position="36"/>
    </location>
</feature>
<name>G7E8S9_MIXOS</name>
<dbReference type="InterPro" id="IPR002885">
    <property type="entry name" value="PPR_rpt"/>
</dbReference>
<dbReference type="InParanoid" id="G7E8S9"/>
<dbReference type="InterPro" id="IPR011990">
    <property type="entry name" value="TPR-like_helical_dom_sf"/>
</dbReference>
<feature type="compositionally biased region" description="Polar residues" evidence="3">
    <location>
        <begin position="1"/>
        <end position="19"/>
    </location>
</feature>
<dbReference type="InterPro" id="IPR051222">
    <property type="entry name" value="PPR/CCM1_RNA-binding"/>
</dbReference>
<sequence>MCSHYQDGQTDMPSPSESSLPARLERQQGSARTHRVDPRVMLQRLAEIALPADEQPKRRAGDAAEPPQIVYDRAMRSIWRGFHIAGWNATSFDHNVVRRYPRQHKDYEAVWHSCMTAGWCKIHALGMASRLRLEVLQGLRTIAIWQCKRAHTQPMARMSTNRWKACRDILLEETLRTDTTDEKRRPGSSLAQWAWREALVPSHHARQRVFEIQDLLVRRLQATSGSEERVKLAGSFFSAFIVAHSLEPTSPPLPSLLKTWLAATNVSLDTLVSESWLCEAFTKTDSATLAARRRALDWLCQFSFAQTYTAIGQAGWRARCILWIRRSERAKALHTWQALRSASDLSKPDGWLLTHWEDAPELDLPPSTQAEHGARTHSLDTARLTPEVVASFLAAFVQLGMVEEARSLWQFIHDRGHRPTATVWLALLDSHARRLDPDAAHDTFDRMKRSGIEPDASAWAALITAYFRASETETAMKYIDVMLANQTLLARYPNGILPRAAMNQIIGGMMHSRRTTEAMALIEQMITSGARLGIDTINILLDYHAHRKTPSLQGIDEVLQLMARHKLEPDVRTYTTLIDAMLSSGQPEAVPGLWKAMSDAKVTPNIATITTVIDHMAKSGRLEDLRAAVAMLREAEATGLQTNEITYTCLIQGFLKLALTAAPSADALRVYQSFKIGTLPSGSSADGSAFANNLGLLAAQGLVERMRRRNIALNRIGYNMFMSAYLSLGSEYGKAMALQFFDEMRARRGIHSDDAVEGATTGQLHADSWFTILNGLWTMGASDDAHRLVDMLAADGFEIRSASLHRLVKLIRA</sequence>
<reference evidence="4 5" key="1">
    <citation type="journal article" date="2011" name="J. Gen. Appl. Microbiol.">
        <title>Draft genome sequencing of the enigmatic basidiomycete Mixia osmundae.</title>
        <authorList>
            <person name="Nishida H."/>
            <person name="Nagatsuka Y."/>
            <person name="Sugiyama J."/>
        </authorList>
    </citation>
    <scope>NUCLEOTIDE SEQUENCE [LARGE SCALE GENOMIC DNA]</scope>
    <source>
        <strain evidence="5">CBS 9802 / IAM 14324 / JCM 22182 / KY 12970</strain>
    </source>
</reference>
<feature type="repeat" description="PPR" evidence="2">
    <location>
        <begin position="570"/>
        <end position="604"/>
    </location>
</feature>
<dbReference type="eggNOG" id="KOG4197">
    <property type="taxonomic scope" value="Eukaryota"/>
</dbReference>
<dbReference type="PANTHER" id="PTHR47942:SF16">
    <property type="entry name" value="PENTATRICOPEPTIDE REPEAT DOMAIN CONTAINING PROTEIN-RELATED"/>
    <property type="match status" value="1"/>
</dbReference>
<evidence type="ECO:0000256" key="3">
    <source>
        <dbReference type="SAM" id="MobiDB-lite"/>
    </source>
</evidence>
<reference evidence="4 5" key="2">
    <citation type="journal article" date="2012" name="Open Biol.">
        <title>Characteristics of nucleosomes and linker DNA regions on the genome of the basidiomycete Mixia osmundae revealed by mono- and dinucleosome mapping.</title>
        <authorList>
            <person name="Nishida H."/>
            <person name="Kondo S."/>
            <person name="Matsumoto T."/>
            <person name="Suzuki Y."/>
            <person name="Yoshikawa H."/>
            <person name="Taylor T.D."/>
            <person name="Sugiyama J."/>
        </authorList>
    </citation>
    <scope>NUCLEOTIDE SEQUENCE [LARGE SCALE GENOMIC DNA]</scope>
    <source>
        <strain evidence="5">CBS 9802 / IAM 14324 / JCM 22182 / KY 12970</strain>
    </source>
</reference>
<feature type="repeat" description="PPR" evidence="2">
    <location>
        <begin position="385"/>
        <end position="419"/>
    </location>
</feature>
<evidence type="ECO:0008006" key="6">
    <source>
        <dbReference type="Google" id="ProtNLM"/>
    </source>
</evidence>
<dbReference type="STRING" id="764103.G7E8S9"/>
<dbReference type="PANTHER" id="PTHR47942">
    <property type="entry name" value="TETRATRICOPEPTIDE REPEAT (TPR)-LIKE SUPERFAMILY PROTEIN-RELATED"/>
    <property type="match status" value="1"/>
</dbReference>
<keyword evidence="5" id="KW-1185">Reference proteome</keyword>
<dbReference type="Gene3D" id="1.25.40.10">
    <property type="entry name" value="Tetratricopeptide repeat domain"/>
    <property type="match status" value="3"/>
</dbReference>
<organism evidence="4 5">
    <name type="scientific">Mixia osmundae (strain CBS 9802 / IAM 14324 / JCM 22182 / KY 12970)</name>
    <dbReference type="NCBI Taxonomy" id="764103"/>
    <lineage>
        <taxon>Eukaryota</taxon>
        <taxon>Fungi</taxon>
        <taxon>Dikarya</taxon>
        <taxon>Basidiomycota</taxon>
        <taxon>Pucciniomycotina</taxon>
        <taxon>Mixiomycetes</taxon>
        <taxon>Mixiales</taxon>
        <taxon>Mixiaceae</taxon>
        <taxon>Mixia</taxon>
    </lineage>
</organism>
<dbReference type="HOGENOM" id="CLU_347174_0_0_1"/>
<feature type="repeat" description="PPR" evidence="2">
    <location>
        <begin position="420"/>
        <end position="454"/>
    </location>
</feature>
<accession>G7E8S9</accession>
<dbReference type="Pfam" id="PF13812">
    <property type="entry name" value="PPR_3"/>
    <property type="match status" value="1"/>
</dbReference>
<dbReference type="PROSITE" id="PS51375">
    <property type="entry name" value="PPR"/>
    <property type="match status" value="3"/>
</dbReference>
<protein>
    <recommendedName>
        <fullName evidence="6">Pentacotripeptide-repeat region of PRORP domain-containing protein</fullName>
    </recommendedName>
</protein>
<dbReference type="Pfam" id="PF13041">
    <property type="entry name" value="PPR_2"/>
    <property type="match status" value="1"/>
</dbReference>
<evidence type="ECO:0000313" key="5">
    <source>
        <dbReference type="Proteomes" id="UP000009131"/>
    </source>
</evidence>
<dbReference type="AlphaFoldDB" id="G7E8S9"/>
<dbReference type="Pfam" id="PF01535">
    <property type="entry name" value="PPR"/>
    <property type="match status" value="1"/>
</dbReference>
<keyword evidence="1" id="KW-0677">Repeat</keyword>
<proteinExistence type="predicted"/>
<dbReference type="NCBIfam" id="TIGR00756">
    <property type="entry name" value="PPR"/>
    <property type="match status" value="3"/>
</dbReference>
<evidence type="ECO:0000256" key="2">
    <source>
        <dbReference type="PROSITE-ProRule" id="PRU00708"/>
    </source>
</evidence>
<dbReference type="EMBL" id="BABT02000220">
    <property type="protein sequence ID" value="GAA99547.1"/>
    <property type="molecule type" value="Genomic_DNA"/>
</dbReference>